<keyword evidence="1" id="KW-0732">Signal</keyword>
<proteinExistence type="predicted"/>
<sequence>MHTTCLLLATLTLTLLGQQQLTWSIGQVANVNAMEMIELELKRTPNKLAYCQWLEQQLERPFLLSTSCATILNENLDTALTAELLMDSKQRCWWGAEMFGRRCRKRA</sequence>
<name>A0A6J2U9D4_DROLE</name>
<feature type="chain" id="PRO_5026859831" evidence="1">
    <location>
        <begin position="18"/>
        <end position="107"/>
    </location>
</feature>
<dbReference type="OrthoDB" id="7881543at2759"/>
<feature type="signal peptide" evidence="1">
    <location>
        <begin position="1"/>
        <end position="17"/>
    </location>
</feature>
<dbReference type="Proteomes" id="UP000504634">
    <property type="component" value="Unplaced"/>
</dbReference>
<keyword evidence="2" id="KW-1185">Reference proteome</keyword>
<dbReference type="RefSeq" id="XP_030384610.1">
    <property type="nucleotide sequence ID" value="XM_030528750.1"/>
</dbReference>
<dbReference type="AlphaFoldDB" id="A0A6J2U9D4"/>
<evidence type="ECO:0000313" key="2">
    <source>
        <dbReference type="Proteomes" id="UP000504634"/>
    </source>
</evidence>
<organism evidence="2 3">
    <name type="scientific">Drosophila lebanonensis</name>
    <name type="common">Fruit fly</name>
    <name type="synonym">Scaptodrosophila lebanonensis</name>
    <dbReference type="NCBI Taxonomy" id="7225"/>
    <lineage>
        <taxon>Eukaryota</taxon>
        <taxon>Metazoa</taxon>
        <taxon>Ecdysozoa</taxon>
        <taxon>Arthropoda</taxon>
        <taxon>Hexapoda</taxon>
        <taxon>Insecta</taxon>
        <taxon>Pterygota</taxon>
        <taxon>Neoptera</taxon>
        <taxon>Endopterygota</taxon>
        <taxon>Diptera</taxon>
        <taxon>Brachycera</taxon>
        <taxon>Muscomorpha</taxon>
        <taxon>Ephydroidea</taxon>
        <taxon>Drosophilidae</taxon>
        <taxon>Scaptodrosophila</taxon>
    </lineage>
</organism>
<reference evidence="3" key="1">
    <citation type="submission" date="2025-08" db="UniProtKB">
        <authorList>
            <consortium name="RefSeq"/>
        </authorList>
    </citation>
    <scope>IDENTIFICATION</scope>
    <source>
        <strain evidence="3">11010-0011.00</strain>
        <tissue evidence="3">Whole body</tissue>
    </source>
</reference>
<evidence type="ECO:0000256" key="1">
    <source>
        <dbReference type="SAM" id="SignalP"/>
    </source>
</evidence>
<protein>
    <submittedName>
        <fullName evidence="3">Uncharacterized protein LOC115631901</fullName>
    </submittedName>
</protein>
<evidence type="ECO:0000313" key="3">
    <source>
        <dbReference type="RefSeq" id="XP_030384610.1"/>
    </source>
</evidence>
<dbReference type="GeneID" id="115631901"/>
<gene>
    <name evidence="3" type="primary">LOC115631901</name>
</gene>
<accession>A0A6J2U9D4</accession>